<protein>
    <submittedName>
        <fullName evidence="2">Uncharacterized protein</fullName>
    </submittedName>
</protein>
<accession>A0AA36E566</accession>
<evidence type="ECO:0000256" key="1">
    <source>
        <dbReference type="SAM" id="MobiDB-lite"/>
    </source>
</evidence>
<keyword evidence="3" id="KW-1185">Reference proteome</keyword>
<feature type="region of interest" description="Disordered" evidence="1">
    <location>
        <begin position="52"/>
        <end position="82"/>
    </location>
</feature>
<evidence type="ECO:0000313" key="3">
    <source>
        <dbReference type="Proteomes" id="UP001177003"/>
    </source>
</evidence>
<name>A0AA36E566_LACSI</name>
<dbReference type="EMBL" id="OX465080">
    <property type="protein sequence ID" value="CAI9281980.1"/>
    <property type="molecule type" value="Genomic_DNA"/>
</dbReference>
<dbReference type="Proteomes" id="UP001177003">
    <property type="component" value="Chromosome 4"/>
</dbReference>
<sequence length="156" mass="17243">MKRGSKKETESSPLKVDPVVKVTKTITKPIVTEIVNPSTDVIPSKTRILKRLKKKTHKPCHSRESSVETPITHGEKTKPSTPEQTLVIPLEVSLTESFHEEVRTSNTTEKVYDTNTHVNMGEGVLSTEAQGANFIISSSFPTTNLDTTVSLPPYIM</sequence>
<proteinExistence type="predicted"/>
<organism evidence="2 3">
    <name type="scientific">Lactuca saligna</name>
    <name type="common">Willowleaf lettuce</name>
    <dbReference type="NCBI Taxonomy" id="75948"/>
    <lineage>
        <taxon>Eukaryota</taxon>
        <taxon>Viridiplantae</taxon>
        <taxon>Streptophyta</taxon>
        <taxon>Embryophyta</taxon>
        <taxon>Tracheophyta</taxon>
        <taxon>Spermatophyta</taxon>
        <taxon>Magnoliopsida</taxon>
        <taxon>eudicotyledons</taxon>
        <taxon>Gunneridae</taxon>
        <taxon>Pentapetalae</taxon>
        <taxon>asterids</taxon>
        <taxon>campanulids</taxon>
        <taxon>Asterales</taxon>
        <taxon>Asteraceae</taxon>
        <taxon>Cichorioideae</taxon>
        <taxon>Cichorieae</taxon>
        <taxon>Lactucinae</taxon>
        <taxon>Lactuca</taxon>
    </lineage>
</organism>
<reference evidence="2" key="1">
    <citation type="submission" date="2023-04" db="EMBL/GenBank/DDBJ databases">
        <authorList>
            <person name="Vijverberg K."/>
            <person name="Xiong W."/>
            <person name="Schranz E."/>
        </authorList>
    </citation>
    <scope>NUCLEOTIDE SEQUENCE</scope>
</reference>
<evidence type="ECO:0000313" key="2">
    <source>
        <dbReference type="EMBL" id="CAI9281980.1"/>
    </source>
</evidence>
<dbReference type="AlphaFoldDB" id="A0AA36E566"/>
<gene>
    <name evidence="2" type="ORF">LSALG_LOCUS21645</name>
</gene>